<evidence type="ECO:0000256" key="2">
    <source>
        <dbReference type="SAM" id="SignalP"/>
    </source>
</evidence>
<accession>A0A4P9Z868</accession>
<protein>
    <submittedName>
        <fullName evidence="4">TRP-domain-containing protein</fullName>
    </submittedName>
</protein>
<keyword evidence="2" id="KW-0732">Signal</keyword>
<feature type="signal peptide" evidence="2">
    <location>
        <begin position="1"/>
        <end position="16"/>
    </location>
</feature>
<feature type="non-terminal residue" evidence="4">
    <location>
        <position position="1"/>
    </location>
</feature>
<sequence>FALFLLIFTVVTCVLALVYKNPDARYQPMKDDRVSFLPRLGYQQKDPSDGEIELMALGASAMKGHEKVKDGFVDSDSFGDDTRMRMGYRPGYGDSSSFSKTSLEEGVSTEVSALSIVGYLSNAYRNYQTSQGRVPQLGDGAYNGLPSRGVANDSGRDYL</sequence>
<dbReference type="EMBL" id="ML004538">
    <property type="protein sequence ID" value="RKP28913.1"/>
    <property type="molecule type" value="Genomic_DNA"/>
</dbReference>
<dbReference type="Pfam" id="PF06011">
    <property type="entry name" value="TRP"/>
    <property type="match status" value="1"/>
</dbReference>
<feature type="chain" id="PRO_5020857952" evidence="2">
    <location>
        <begin position="17"/>
        <end position="159"/>
    </location>
</feature>
<evidence type="ECO:0000256" key="1">
    <source>
        <dbReference type="SAM" id="MobiDB-lite"/>
    </source>
</evidence>
<dbReference type="InterPro" id="IPR010308">
    <property type="entry name" value="TRP_C"/>
</dbReference>
<keyword evidence="5" id="KW-1185">Reference proteome</keyword>
<organism evidence="4 5">
    <name type="scientific">Metschnikowia bicuspidata</name>
    <dbReference type="NCBI Taxonomy" id="27322"/>
    <lineage>
        <taxon>Eukaryota</taxon>
        <taxon>Fungi</taxon>
        <taxon>Dikarya</taxon>
        <taxon>Ascomycota</taxon>
        <taxon>Saccharomycotina</taxon>
        <taxon>Pichiomycetes</taxon>
        <taxon>Metschnikowiaceae</taxon>
        <taxon>Metschnikowia</taxon>
    </lineage>
</organism>
<evidence type="ECO:0000313" key="4">
    <source>
        <dbReference type="EMBL" id="RKP28913.1"/>
    </source>
</evidence>
<proteinExistence type="predicted"/>
<feature type="domain" description="TRP C-terminal" evidence="3">
    <location>
        <begin position="1"/>
        <end position="37"/>
    </location>
</feature>
<evidence type="ECO:0000313" key="5">
    <source>
        <dbReference type="Proteomes" id="UP000268321"/>
    </source>
</evidence>
<dbReference type="Proteomes" id="UP000268321">
    <property type="component" value="Unassembled WGS sequence"/>
</dbReference>
<name>A0A4P9Z868_9ASCO</name>
<reference evidence="5" key="1">
    <citation type="journal article" date="2018" name="Nat. Microbiol.">
        <title>Leveraging single-cell genomics to expand the fungal tree of life.</title>
        <authorList>
            <person name="Ahrendt S.R."/>
            <person name="Quandt C.A."/>
            <person name="Ciobanu D."/>
            <person name="Clum A."/>
            <person name="Salamov A."/>
            <person name="Andreopoulos B."/>
            <person name="Cheng J.F."/>
            <person name="Woyke T."/>
            <person name="Pelin A."/>
            <person name="Henrissat B."/>
            <person name="Reynolds N.K."/>
            <person name="Benny G.L."/>
            <person name="Smith M.E."/>
            <person name="James T.Y."/>
            <person name="Grigoriev I.V."/>
        </authorList>
    </citation>
    <scope>NUCLEOTIDE SEQUENCE [LARGE SCALE GENOMIC DNA]</scope>
    <source>
        <strain evidence="5">Baker2002</strain>
    </source>
</reference>
<gene>
    <name evidence="4" type="ORF">METBISCDRAFT_28676</name>
</gene>
<dbReference type="OrthoDB" id="5384298at2759"/>
<dbReference type="AlphaFoldDB" id="A0A4P9Z868"/>
<feature type="region of interest" description="Disordered" evidence="1">
    <location>
        <begin position="135"/>
        <end position="159"/>
    </location>
</feature>
<evidence type="ECO:0000259" key="3">
    <source>
        <dbReference type="Pfam" id="PF06011"/>
    </source>
</evidence>